<dbReference type="Proteomes" id="UP000215914">
    <property type="component" value="Chromosome 4"/>
</dbReference>
<keyword evidence="11" id="KW-0723">Serine/threonine-protein kinase</keyword>
<evidence type="ECO:0000313" key="12">
    <source>
        <dbReference type="EMBL" id="OTG29182.1"/>
    </source>
</evidence>
<dbReference type="PRINTS" id="PR00019">
    <property type="entry name" value="LEURICHRPT"/>
</dbReference>
<dbReference type="Gramene" id="mRNA:HanXRQr2_Chr04g0180831">
    <property type="protein sequence ID" value="mRNA:HanXRQr2_Chr04g0180831"/>
    <property type="gene ID" value="HanXRQr2_Chr04g0180831"/>
</dbReference>
<evidence type="ECO:0000256" key="2">
    <source>
        <dbReference type="ARBA" id="ARBA00022553"/>
    </source>
</evidence>
<dbReference type="GO" id="GO:0004674">
    <property type="term" value="F:protein serine/threonine kinase activity"/>
    <property type="evidence" value="ECO:0007669"/>
    <property type="project" value="UniProtKB-KW"/>
</dbReference>
<dbReference type="EC" id="2.7.11.1" evidence="11"/>
<dbReference type="PANTHER" id="PTHR27008:SF585">
    <property type="entry name" value="PROTEIN KINASE DOMAIN-CONTAINING PROTEIN"/>
    <property type="match status" value="1"/>
</dbReference>
<dbReference type="InterPro" id="IPR003591">
    <property type="entry name" value="Leu-rich_rpt_typical-subtyp"/>
</dbReference>
<keyword evidence="6" id="KW-0677">Repeat</keyword>
<dbReference type="SUPFAM" id="SSF52058">
    <property type="entry name" value="L domain-like"/>
    <property type="match status" value="1"/>
</dbReference>
<keyword evidence="2" id="KW-0597">Phosphoprotein</keyword>
<dbReference type="FunFam" id="3.80.10.10:FF:000041">
    <property type="entry name" value="LRR receptor-like serine/threonine-protein kinase ERECTA"/>
    <property type="match status" value="1"/>
</dbReference>
<name>A0A251V2J3_HELAN</name>
<keyword evidence="3" id="KW-0433">Leucine-rich repeat</keyword>
<dbReference type="Pfam" id="PF00560">
    <property type="entry name" value="LRR_1"/>
    <property type="match status" value="2"/>
</dbReference>
<dbReference type="InParanoid" id="A0A251V2J3"/>
<proteinExistence type="predicted"/>
<reference evidence="11 13" key="1">
    <citation type="journal article" date="2017" name="Nature">
        <title>The sunflower genome provides insights into oil metabolism, flowering and Asterid evolution.</title>
        <authorList>
            <person name="Badouin H."/>
            <person name="Gouzy J."/>
            <person name="Grassa C.J."/>
            <person name="Murat F."/>
            <person name="Staton S.E."/>
            <person name="Cottret L."/>
            <person name="Lelandais-Briere C."/>
            <person name="Owens G.L."/>
            <person name="Carrere S."/>
            <person name="Mayjonade B."/>
            <person name="Legrand L."/>
            <person name="Gill N."/>
            <person name="Kane N.C."/>
            <person name="Bowers J.E."/>
            <person name="Hubner S."/>
            <person name="Bellec A."/>
            <person name="Berard A."/>
            <person name="Berges H."/>
            <person name="Blanchet N."/>
            <person name="Boniface M.C."/>
            <person name="Brunel D."/>
            <person name="Catrice O."/>
            <person name="Chaidir N."/>
            <person name="Claudel C."/>
            <person name="Donnadieu C."/>
            <person name="Faraut T."/>
            <person name="Fievet G."/>
            <person name="Helmstetter N."/>
            <person name="King M."/>
            <person name="Knapp S.J."/>
            <person name="Lai Z."/>
            <person name="Le Paslier M.C."/>
            <person name="Lippi Y."/>
            <person name="Lorenzon L."/>
            <person name="Mandel J.R."/>
            <person name="Marage G."/>
            <person name="Marchand G."/>
            <person name="Marquand E."/>
            <person name="Bret-Mestries E."/>
            <person name="Morien E."/>
            <person name="Nambeesan S."/>
            <person name="Nguyen T."/>
            <person name="Pegot-Espagnet P."/>
            <person name="Pouilly N."/>
            <person name="Raftis F."/>
            <person name="Sallet E."/>
            <person name="Schiex T."/>
            <person name="Thomas J."/>
            <person name="Vandecasteele C."/>
            <person name="Vares D."/>
            <person name="Vear F."/>
            <person name="Vautrin S."/>
            <person name="Crespi M."/>
            <person name="Mangin B."/>
            <person name="Burke J.M."/>
            <person name="Salse J."/>
            <person name="Munos S."/>
            <person name="Vincourt P."/>
            <person name="Rieseberg L.H."/>
            <person name="Langlade N.B."/>
        </authorList>
    </citation>
    <scope>NUCLEOTIDE SEQUENCE [LARGE SCALE GENOMIC DNA]</scope>
    <source>
        <strain evidence="13">cv. SF193</strain>
        <tissue evidence="11">Leaves</tissue>
    </source>
</reference>
<evidence type="ECO:0000256" key="8">
    <source>
        <dbReference type="ARBA" id="ARBA00023136"/>
    </source>
</evidence>
<evidence type="ECO:0000256" key="10">
    <source>
        <dbReference type="SAM" id="Phobius"/>
    </source>
</evidence>
<dbReference type="Gene3D" id="3.80.10.10">
    <property type="entry name" value="Ribonuclease Inhibitor"/>
    <property type="match status" value="1"/>
</dbReference>
<keyword evidence="9" id="KW-0325">Glycoprotein</keyword>
<keyword evidence="13" id="KW-1185">Reference proteome</keyword>
<keyword evidence="11" id="KW-0808">Transferase</keyword>
<dbReference type="InterPro" id="IPR032675">
    <property type="entry name" value="LRR_dom_sf"/>
</dbReference>
<evidence type="ECO:0000256" key="9">
    <source>
        <dbReference type="ARBA" id="ARBA00023180"/>
    </source>
</evidence>
<dbReference type="InterPro" id="IPR051809">
    <property type="entry name" value="Plant_receptor-like_S/T_kinase"/>
</dbReference>
<dbReference type="InterPro" id="IPR001611">
    <property type="entry name" value="Leu-rich_rpt"/>
</dbReference>
<evidence type="ECO:0000256" key="1">
    <source>
        <dbReference type="ARBA" id="ARBA00004167"/>
    </source>
</evidence>
<evidence type="ECO:0000256" key="6">
    <source>
        <dbReference type="ARBA" id="ARBA00022737"/>
    </source>
</evidence>
<organism evidence="12 13">
    <name type="scientific">Helianthus annuus</name>
    <name type="common">Common sunflower</name>
    <dbReference type="NCBI Taxonomy" id="4232"/>
    <lineage>
        <taxon>Eukaryota</taxon>
        <taxon>Viridiplantae</taxon>
        <taxon>Streptophyta</taxon>
        <taxon>Embryophyta</taxon>
        <taxon>Tracheophyta</taxon>
        <taxon>Spermatophyta</taxon>
        <taxon>Magnoliopsida</taxon>
        <taxon>eudicotyledons</taxon>
        <taxon>Gunneridae</taxon>
        <taxon>Pentapetalae</taxon>
        <taxon>asterids</taxon>
        <taxon>campanulids</taxon>
        <taxon>Asterales</taxon>
        <taxon>Asteraceae</taxon>
        <taxon>Asteroideae</taxon>
        <taxon>Heliantheae alliance</taxon>
        <taxon>Heliantheae</taxon>
        <taxon>Helianthus</taxon>
    </lineage>
</organism>
<keyword evidence="4 10" id="KW-0812">Transmembrane</keyword>
<evidence type="ECO:0000256" key="3">
    <source>
        <dbReference type="ARBA" id="ARBA00022614"/>
    </source>
</evidence>
<evidence type="ECO:0000256" key="5">
    <source>
        <dbReference type="ARBA" id="ARBA00022729"/>
    </source>
</evidence>
<keyword evidence="5" id="KW-0732">Signal</keyword>
<keyword evidence="7 10" id="KW-1133">Transmembrane helix</keyword>
<keyword evidence="11" id="KW-0418">Kinase</keyword>
<reference evidence="11" key="3">
    <citation type="submission" date="2020-06" db="EMBL/GenBank/DDBJ databases">
        <title>Helianthus annuus Genome sequencing and assembly Release 2.</title>
        <authorList>
            <person name="Gouzy J."/>
            <person name="Langlade N."/>
            <person name="Munos S."/>
        </authorList>
    </citation>
    <scope>NUCLEOTIDE SEQUENCE</scope>
    <source>
        <tissue evidence="11">Leaves</tissue>
    </source>
</reference>
<dbReference type="STRING" id="4232.A0A251V2J3"/>
<dbReference type="Pfam" id="PF13855">
    <property type="entry name" value="LRR_8"/>
    <property type="match status" value="1"/>
</dbReference>
<reference evidence="12" key="2">
    <citation type="submission" date="2017-02" db="EMBL/GenBank/DDBJ databases">
        <title>Sunflower complete genome.</title>
        <authorList>
            <person name="Langlade N."/>
            <person name="Munos S."/>
        </authorList>
    </citation>
    <scope>NUCLEOTIDE SEQUENCE [LARGE SCALE GENOMIC DNA]</scope>
    <source>
        <tissue evidence="12">Leaves</tissue>
    </source>
</reference>
<evidence type="ECO:0000256" key="4">
    <source>
        <dbReference type="ARBA" id="ARBA00022692"/>
    </source>
</evidence>
<dbReference type="PANTHER" id="PTHR27008">
    <property type="entry name" value="OS04G0122200 PROTEIN"/>
    <property type="match status" value="1"/>
</dbReference>
<dbReference type="GO" id="GO:0051707">
    <property type="term" value="P:response to other organism"/>
    <property type="evidence" value="ECO:0007669"/>
    <property type="project" value="UniProtKB-ARBA"/>
</dbReference>
<dbReference type="EMBL" id="CM007893">
    <property type="protein sequence ID" value="OTG29182.1"/>
    <property type="molecule type" value="Genomic_DNA"/>
</dbReference>
<feature type="transmembrane region" description="Helical" evidence="10">
    <location>
        <begin position="315"/>
        <end position="333"/>
    </location>
</feature>
<dbReference type="GO" id="GO:0016020">
    <property type="term" value="C:membrane"/>
    <property type="evidence" value="ECO:0007669"/>
    <property type="project" value="UniProtKB-SubCell"/>
</dbReference>
<evidence type="ECO:0000313" key="11">
    <source>
        <dbReference type="EMBL" id="KAF5811387.1"/>
    </source>
</evidence>
<dbReference type="OMA" id="VWIRNIR"/>
<evidence type="ECO:0000256" key="7">
    <source>
        <dbReference type="ARBA" id="ARBA00022989"/>
    </source>
</evidence>
<sequence length="381" mass="42105">MSKISAVNKYLHHLKDDDPIEQVSIPTFFAQNYFTNEGSELKFLTSLTNCRKLRTLVFAQNPLKAFLPASIGNLSTSLQVFEANGCGIKGIIPTGIGNLTNLQRLTLDNLGELYLSKNQLSGIIPSCLGDISSLTWLFLDANTLTSTIPLTLWSHKSLIVLNLSSNNLTRNLPSSIVSSISPLVGLDLSVNRLSGGNPSSIGGYQMLNNLSLAHNNLQGSIPDSLGKLISLEILDLSQNNLSGMIPRSLETLRYLEYLNLSYNRLQGEIPSGGRFNIFTASSFRHNKDLCGAAKLEVLPCRNKQKESRNLSSLKYISPIIATIIGLVVAIYLLRRHKRLRKQNRTNVVLDSRFITIVCIRITTCSGEHTLICRHDEHTDTI</sequence>
<keyword evidence="8 10" id="KW-0472">Membrane</keyword>
<comment type="subcellular location">
    <subcellularLocation>
        <location evidence="1">Membrane</location>
        <topology evidence="1">Single-pass membrane protein</topology>
    </subcellularLocation>
</comment>
<dbReference type="FunFam" id="3.80.10.10:FF:000722">
    <property type="entry name" value="Leucine-rich repeat receptor-like protein kinase"/>
    <property type="match status" value="1"/>
</dbReference>
<dbReference type="SMART" id="SM00369">
    <property type="entry name" value="LRR_TYP"/>
    <property type="match status" value="5"/>
</dbReference>
<protein>
    <submittedName>
        <fullName evidence="11">Non-specific serine/threonine protein kinase</fullName>
        <ecNumber evidence="11">2.7.11.1</ecNumber>
    </submittedName>
    <submittedName>
        <fullName evidence="12">Putative leucine-rich repeat domain, L domain-like protein</fullName>
    </submittedName>
</protein>
<dbReference type="GO" id="GO:0006952">
    <property type="term" value="P:defense response"/>
    <property type="evidence" value="ECO:0007669"/>
    <property type="project" value="UniProtKB-ARBA"/>
</dbReference>
<gene>
    <name evidence="12" type="ORF">HannXRQ_Chr04g0119431</name>
    <name evidence="11" type="ORF">HanXRQr2_Chr04g0180831</name>
</gene>
<evidence type="ECO:0000313" key="13">
    <source>
        <dbReference type="Proteomes" id="UP000215914"/>
    </source>
</evidence>
<dbReference type="AlphaFoldDB" id="A0A251V2J3"/>
<accession>A0A251V2J3</accession>
<dbReference type="EMBL" id="MNCJ02000319">
    <property type="protein sequence ID" value="KAF5811387.1"/>
    <property type="molecule type" value="Genomic_DNA"/>
</dbReference>